<comment type="caution">
    <text evidence="2">The sequence shown here is derived from an EMBL/GenBank/DDBJ whole genome shotgun (WGS) entry which is preliminary data.</text>
</comment>
<name>A0A6G0W4R9_9STRA</name>
<proteinExistence type="predicted"/>
<dbReference type="GO" id="GO:0016491">
    <property type="term" value="F:oxidoreductase activity"/>
    <property type="evidence" value="ECO:0007669"/>
    <property type="project" value="UniProtKB-KW"/>
</dbReference>
<dbReference type="PRINTS" id="PR00081">
    <property type="entry name" value="GDHRDH"/>
</dbReference>
<dbReference type="AlphaFoldDB" id="A0A6G0W4R9"/>
<gene>
    <name evidence="2" type="ORF">Ae201684_018711</name>
</gene>
<keyword evidence="1" id="KW-0560">Oxidoreductase</keyword>
<evidence type="ECO:0000256" key="1">
    <source>
        <dbReference type="ARBA" id="ARBA00023002"/>
    </source>
</evidence>
<dbReference type="PANTHER" id="PTHR47534:SF3">
    <property type="entry name" value="ALCOHOL DEHYDROGENASE-LIKE C-TERMINAL DOMAIN-CONTAINING PROTEIN"/>
    <property type="match status" value="1"/>
</dbReference>
<dbReference type="InterPro" id="IPR052228">
    <property type="entry name" value="Sec_Metab_Biosynth_Oxidored"/>
</dbReference>
<dbReference type="Pfam" id="PF00106">
    <property type="entry name" value="adh_short"/>
    <property type="match status" value="1"/>
</dbReference>
<evidence type="ECO:0000313" key="3">
    <source>
        <dbReference type="Proteomes" id="UP000481153"/>
    </source>
</evidence>
<dbReference type="VEuPathDB" id="FungiDB:AeMF1_019732"/>
<sequence>MGLGKTAFSASAVIVALAIAYSVQTDSMRLQALKAKNAHASFPGQTALVVGGTSGIGEGIARRLAQAKFDVVIAGRNAARGDEIVKEMQSINPDGKYRFLSVDAQHLTNIPGLSSQVPPIDKLVLTQGIATIQGYTPTSEGIDQKLALHYYGRMAFIQEFLPVLRESQNSPRVLSVLSGGIHSPYSHIREDPELKENYSLKNAADAAGYYNDLMLDALSEKPENSGVAFAHSAPGFVATNWGTEMPWIIRMLLKPLKLFAKSKDDCGEFMADFLLDPEVTPGKLYVINQHGDPTNTTTAHTEEAKAFIYQHTIDRIAAAVKTN</sequence>
<dbReference type="Proteomes" id="UP000481153">
    <property type="component" value="Unassembled WGS sequence"/>
</dbReference>
<dbReference type="PANTHER" id="PTHR47534">
    <property type="entry name" value="YALI0E05731P"/>
    <property type="match status" value="1"/>
</dbReference>
<protein>
    <recommendedName>
        <fullName evidence="4">NAD(P)-binding protein</fullName>
    </recommendedName>
</protein>
<dbReference type="InterPro" id="IPR002347">
    <property type="entry name" value="SDR_fam"/>
</dbReference>
<keyword evidence="3" id="KW-1185">Reference proteome</keyword>
<accession>A0A6G0W4R9</accession>
<dbReference type="Gene3D" id="3.40.50.720">
    <property type="entry name" value="NAD(P)-binding Rossmann-like Domain"/>
    <property type="match status" value="1"/>
</dbReference>
<evidence type="ECO:0008006" key="4">
    <source>
        <dbReference type="Google" id="ProtNLM"/>
    </source>
</evidence>
<reference evidence="2 3" key="1">
    <citation type="submission" date="2019-07" db="EMBL/GenBank/DDBJ databases">
        <title>Genomics analysis of Aphanomyces spp. identifies a new class of oomycete effector associated with host adaptation.</title>
        <authorList>
            <person name="Gaulin E."/>
        </authorList>
    </citation>
    <scope>NUCLEOTIDE SEQUENCE [LARGE SCALE GENOMIC DNA]</scope>
    <source>
        <strain evidence="2 3">ATCC 201684</strain>
    </source>
</reference>
<evidence type="ECO:0000313" key="2">
    <source>
        <dbReference type="EMBL" id="KAF0722074.1"/>
    </source>
</evidence>
<dbReference type="EMBL" id="VJMJ01000349">
    <property type="protein sequence ID" value="KAF0722074.1"/>
    <property type="molecule type" value="Genomic_DNA"/>
</dbReference>
<dbReference type="InterPro" id="IPR036291">
    <property type="entry name" value="NAD(P)-bd_dom_sf"/>
</dbReference>
<dbReference type="SUPFAM" id="SSF51735">
    <property type="entry name" value="NAD(P)-binding Rossmann-fold domains"/>
    <property type="match status" value="1"/>
</dbReference>
<organism evidence="2 3">
    <name type="scientific">Aphanomyces euteiches</name>
    <dbReference type="NCBI Taxonomy" id="100861"/>
    <lineage>
        <taxon>Eukaryota</taxon>
        <taxon>Sar</taxon>
        <taxon>Stramenopiles</taxon>
        <taxon>Oomycota</taxon>
        <taxon>Saprolegniomycetes</taxon>
        <taxon>Saprolegniales</taxon>
        <taxon>Verrucalvaceae</taxon>
        <taxon>Aphanomyces</taxon>
    </lineage>
</organism>